<gene>
    <name evidence="2" type="ORF">WBA_LOCUS2751</name>
</gene>
<feature type="compositionally biased region" description="Polar residues" evidence="1">
    <location>
        <begin position="377"/>
        <end position="390"/>
    </location>
</feature>
<dbReference type="AlphaFoldDB" id="A0A3P7FJ41"/>
<feature type="region of interest" description="Disordered" evidence="1">
    <location>
        <begin position="44"/>
        <end position="67"/>
    </location>
</feature>
<evidence type="ECO:0000313" key="2">
    <source>
        <dbReference type="EMBL" id="VDM09365.1"/>
    </source>
</evidence>
<evidence type="ECO:0000313" key="3">
    <source>
        <dbReference type="Proteomes" id="UP000270924"/>
    </source>
</evidence>
<feature type="region of interest" description="Disordered" evidence="1">
    <location>
        <begin position="138"/>
        <end position="168"/>
    </location>
</feature>
<feature type="compositionally biased region" description="Low complexity" evidence="1">
    <location>
        <begin position="440"/>
        <end position="451"/>
    </location>
</feature>
<dbReference type="InParanoid" id="A0A3P7FJ41"/>
<name>A0A3P7FJ41_WUCBA</name>
<accession>A0A3P7FJ41</accession>
<proteinExistence type="predicted"/>
<dbReference type="OrthoDB" id="5838307at2759"/>
<dbReference type="EMBL" id="UYWW01000812">
    <property type="protein sequence ID" value="VDM09365.1"/>
    <property type="molecule type" value="Genomic_DNA"/>
</dbReference>
<feature type="compositionally biased region" description="Basic and acidic residues" evidence="1">
    <location>
        <begin position="391"/>
        <end position="408"/>
    </location>
</feature>
<reference evidence="2 3" key="1">
    <citation type="submission" date="2018-11" db="EMBL/GenBank/DDBJ databases">
        <authorList>
            <consortium name="Pathogen Informatics"/>
        </authorList>
    </citation>
    <scope>NUCLEOTIDE SEQUENCE [LARGE SCALE GENOMIC DNA]</scope>
</reference>
<dbReference type="Proteomes" id="UP000270924">
    <property type="component" value="Unassembled WGS sequence"/>
</dbReference>
<sequence>METSTTIVHEASSAFDPDREMKDRKLAQIFKKLHMEQDLNTLLDFDAPRPSKASSNHTEELSKDKTERCRPRKILDYAVLAKGQSYRNNLVGSFASNYSETGGSNKSGAGSKRIRFQKDRFGDNIPTLSAKRRSRCGRYASTQKSNKSQRFSFPSATNGVRKKEKPRSQSFTYGIKRGILKKRTKDVSNIKQAFAISKKVLDAQNQHFDEFILPEKWIKESQKRKNVKKIKTAREESTSSASVEDLAMERLVRAFKTAKLLYPEKFAEYFPDFVHCFESDDNREKRGMPKQTNLKTIKSEQDVMTFDKNSASHSGDDVPKRIRKVPKILRDYSTGAEIARKKLASLKEQIPSVTQKISRIGGPLAGTSGLRKRSRASDSPSNQSMLSKSQENGKIEDAKERDDSEEMGRVAISKKRKSYKSLSASIMKATNTATIQNNIEDSATESSSDESGNMRSSKRQRAQSGFYKYVFSFIFNRILKNKAAFMRAVIIWPDFLVINSLFY</sequence>
<feature type="compositionally biased region" description="Polar residues" evidence="1">
    <location>
        <begin position="140"/>
        <end position="158"/>
    </location>
</feature>
<keyword evidence="3" id="KW-1185">Reference proteome</keyword>
<feature type="region of interest" description="Disordered" evidence="1">
    <location>
        <begin position="437"/>
        <end position="458"/>
    </location>
</feature>
<organism evidence="2 3">
    <name type="scientific">Wuchereria bancrofti</name>
    <dbReference type="NCBI Taxonomy" id="6293"/>
    <lineage>
        <taxon>Eukaryota</taxon>
        <taxon>Metazoa</taxon>
        <taxon>Ecdysozoa</taxon>
        <taxon>Nematoda</taxon>
        <taxon>Chromadorea</taxon>
        <taxon>Rhabditida</taxon>
        <taxon>Spirurina</taxon>
        <taxon>Spiruromorpha</taxon>
        <taxon>Filarioidea</taxon>
        <taxon>Onchocercidae</taxon>
        <taxon>Wuchereria</taxon>
    </lineage>
</organism>
<feature type="compositionally biased region" description="Basic and acidic residues" evidence="1">
    <location>
        <begin position="57"/>
        <end position="67"/>
    </location>
</feature>
<protein>
    <submittedName>
        <fullName evidence="2">Uncharacterized protein</fullName>
    </submittedName>
</protein>
<evidence type="ECO:0000256" key="1">
    <source>
        <dbReference type="SAM" id="MobiDB-lite"/>
    </source>
</evidence>
<feature type="region of interest" description="Disordered" evidence="1">
    <location>
        <begin position="354"/>
        <end position="411"/>
    </location>
</feature>
<dbReference type="OMA" id="RCRPRKI"/>